<name>A0ACB0EZT8_RANTA</name>
<proteinExistence type="predicted"/>
<evidence type="ECO:0000313" key="2">
    <source>
        <dbReference type="Proteomes" id="UP001162501"/>
    </source>
</evidence>
<reference evidence="1" key="1">
    <citation type="submission" date="2023-05" db="EMBL/GenBank/DDBJ databases">
        <authorList>
            <consortium name="ELIXIR-Norway"/>
        </authorList>
    </citation>
    <scope>NUCLEOTIDE SEQUENCE</scope>
</reference>
<gene>
    <name evidence="1" type="ORF">MRATA1EN3_LOCUS17511</name>
</gene>
<evidence type="ECO:0000313" key="1">
    <source>
        <dbReference type="EMBL" id="CAI9706298.1"/>
    </source>
</evidence>
<sequence>MASALAAPPPPLTPAPPPSSPFPAPARLRSRDPGGSAPRPRAQPAPCALRLRAPAERGRVAGPYRPKRPRLSWVADQCAAAASQAAPEKLACPWDRGWAQA</sequence>
<accession>A0ACB0EZT8</accession>
<protein>
    <submittedName>
        <fullName evidence="1">Uncharacterized protein</fullName>
    </submittedName>
</protein>
<dbReference type="EMBL" id="OX596087">
    <property type="protein sequence ID" value="CAI9706298.1"/>
    <property type="molecule type" value="Genomic_DNA"/>
</dbReference>
<dbReference type="Proteomes" id="UP001162501">
    <property type="component" value="Chromosome 3"/>
</dbReference>
<organism evidence="1 2">
    <name type="scientific">Rangifer tarandus platyrhynchus</name>
    <name type="common">Svalbard reindeer</name>
    <dbReference type="NCBI Taxonomy" id="3082113"/>
    <lineage>
        <taxon>Eukaryota</taxon>
        <taxon>Metazoa</taxon>
        <taxon>Chordata</taxon>
        <taxon>Craniata</taxon>
        <taxon>Vertebrata</taxon>
        <taxon>Euteleostomi</taxon>
        <taxon>Mammalia</taxon>
        <taxon>Eutheria</taxon>
        <taxon>Laurasiatheria</taxon>
        <taxon>Artiodactyla</taxon>
        <taxon>Ruminantia</taxon>
        <taxon>Pecora</taxon>
        <taxon>Cervidae</taxon>
        <taxon>Odocoileinae</taxon>
        <taxon>Rangifer</taxon>
    </lineage>
</organism>